<evidence type="ECO:0000259" key="2">
    <source>
        <dbReference type="Pfam" id="PF02779"/>
    </source>
</evidence>
<evidence type="ECO:0000256" key="1">
    <source>
        <dbReference type="ARBA" id="ARBA00022679"/>
    </source>
</evidence>
<proteinExistence type="predicted"/>
<dbReference type="EMBL" id="MGGW01000005">
    <property type="protein sequence ID" value="OGM55056.1"/>
    <property type="molecule type" value="Genomic_DNA"/>
</dbReference>
<feature type="domain" description="Transketolase-like pyrimidine-binding" evidence="2">
    <location>
        <begin position="19"/>
        <end position="88"/>
    </location>
</feature>
<dbReference type="SUPFAM" id="SSF52518">
    <property type="entry name" value="Thiamin diphosphate-binding fold (THDP-binding)"/>
    <property type="match status" value="1"/>
</dbReference>
<sequence length="108" mass="11702">MITKEAKLSNKVFQKEVESVPTRNGYGEALVELGESNPDVVVLAADLAESTRALDFAKKFPDRFIECGVAEQNMMGIAAGLAGAGKNNLYNITANHRMKNRPGMLCTN</sequence>
<dbReference type="Proteomes" id="UP000178603">
    <property type="component" value="Unassembled WGS sequence"/>
</dbReference>
<comment type="caution">
    <text evidence="3">The sequence shown here is derived from an EMBL/GenBank/DDBJ whole genome shotgun (WGS) entry which is preliminary data.</text>
</comment>
<dbReference type="GO" id="GO:0004802">
    <property type="term" value="F:transketolase activity"/>
    <property type="evidence" value="ECO:0007669"/>
    <property type="project" value="TreeGrafter"/>
</dbReference>
<evidence type="ECO:0000313" key="4">
    <source>
        <dbReference type="Proteomes" id="UP000178603"/>
    </source>
</evidence>
<protein>
    <recommendedName>
        <fullName evidence="2">Transketolase-like pyrimidine-binding domain-containing protein</fullName>
    </recommendedName>
</protein>
<dbReference type="InterPro" id="IPR029061">
    <property type="entry name" value="THDP-binding"/>
</dbReference>
<dbReference type="AlphaFoldDB" id="A0A1F8ATH6"/>
<dbReference type="PANTHER" id="PTHR43195:SF1">
    <property type="entry name" value="FI06132P-RELATED"/>
    <property type="match status" value="1"/>
</dbReference>
<dbReference type="Pfam" id="PF02779">
    <property type="entry name" value="Transket_pyr"/>
    <property type="match status" value="1"/>
</dbReference>
<dbReference type="Gene3D" id="3.40.50.970">
    <property type="match status" value="1"/>
</dbReference>
<keyword evidence="1" id="KW-0808">Transferase</keyword>
<accession>A0A1F8ATH6</accession>
<gene>
    <name evidence="3" type="ORF">A3E44_04005</name>
</gene>
<dbReference type="PANTHER" id="PTHR43195">
    <property type="entry name" value="TRANSKETOLASE"/>
    <property type="match status" value="1"/>
</dbReference>
<reference evidence="3 4" key="1">
    <citation type="journal article" date="2016" name="Nat. Commun.">
        <title>Thousands of microbial genomes shed light on interconnected biogeochemical processes in an aquifer system.</title>
        <authorList>
            <person name="Anantharaman K."/>
            <person name="Brown C.T."/>
            <person name="Hug L.A."/>
            <person name="Sharon I."/>
            <person name="Castelle C.J."/>
            <person name="Probst A.J."/>
            <person name="Thomas B.C."/>
            <person name="Singh A."/>
            <person name="Wilkins M.J."/>
            <person name="Karaoz U."/>
            <person name="Brodie E.L."/>
            <person name="Williams K.H."/>
            <person name="Hubbard S.S."/>
            <person name="Banfield J.F."/>
        </authorList>
    </citation>
    <scope>NUCLEOTIDE SEQUENCE [LARGE SCALE GENOMIC DNA]</scope>
</reference>
<organism evidence="3 4">
    <name type="scientific">Candidatus Woesebacteria bacterium RIFCSPHIGHO2_12_FULL_41_24</name>
    <dbReference type="NCBI Taxonomy" id="1802510"/>
    <lineage>
        <taxon>Bacteria</taxon>
        <taxon>Candidatus Woeseibacteriota</taxon>
    </lineage>
</organism>
<name>A0A1F8ATH6_9BACT</name>
<evidence type="ECO:0000313" key="3">
    <source>
        <dbReference type="EMBL" id="OGM55056.1"/>
    </source>
</evidence>
<dbReference type="GO" id="GO:0030976">
    <property type="term" value="F:thiamine pyrophosphate binding"/>
    <property type="evidence" value="ECO:0007669"/>
    <property type="project" value="TreeGrafter"/>
</dbReference>
<dbReference type="InterPro" id="IPR051424">
    <property type="entry name" value="Transketolase-like"/>
</dbReference>
<dbReference type="InterPro" id="IPR005475">
    <property type="entry name" value="Transketolase-like_Pyr-bd"/>
</dbReference>